<accession>D9SQ31</accession>
<reference evidence="1 2" key="1">
    <citation type="submission" date="2010-08" db="EMBL/GenBank/DDBJ databases">
        <title>Complete sequence of Clostridium cellulovorans 743B.</title>
        <authorList>
            <consortium name="US DOE Joint Genome Institute"/>
            <person name="Lucas S."/>
            <person name="Copeland A."/>
            <person name="Lapidus A."/>
            <person name="Cheng J.-F."/>
            <person name="Bruce D."/>
            <person name="Goodwin L."/>
            <person name="Pitluck S."/>
            <person name="Chertkov O."/>
            <person name="Detter J.C."/>
            <person name="Han C."/>
            <person name="Tapia R."/>
            <person name="Land M."/>
            <person name="Hauser L."/>
            <person name="Chang Y.-J."/>
            <person name="Jeffries C."/>
            <person name="Kyrpides N."/>
            <person name="Ivanova N."/>
            <person name="Mikhailova N."/>
            <person name="Hemme C.L."/>
            <person name="Woyke T."/>
        </authorList>
    </citation>
    <scope>NUCLEOTIDE SEQUENCE [LARGE SCALE GENOMIC DNA]</scope>
    <source>
        <strain evidence="2">ATCC 35296 / DSM 3052 / OCM 3 / 743B</strain>
    </source>
</reference>
<keyword evidence="2" id="KW-1185">Reference proteome</keyword>
<protein>
    <submittedName>
        <fullName evidence="1">Uncharacterized protein</fullName>
    </submittedName>
</protein>
<dbReference type="STRING" id="573061.Clocel_2454"/>
<sequence length="91" mass="10204">MKDIKVNFQWVSAKKYAETTGMPYGQVLSLCKNGKLDCVETEGGGVYKQFLIKLSVNSDMIPKNDYLELLQDYAALKTKLNNVLNILKAQA</sequence>
<proteinExistence type="predicted"/>
<organism evidence="1 2">
    <name type="scientific">Clostridium cellulovorans (strain ATCC 35296 / DSM 3052 / OCM 3 / 743B)</name>
    <dbReference type="NCBI Taxonomy" id="573061"/>
    <lineage>
        <taxon>Bacteria</taxon>
        <taxon>Bacillati</taxon>
        <taxon>Bacillota</taxon>
        <taxon>Clostridia</taxon>
        <taxon>Eubacteriales</taxon>
        <taxon>Clostridiaceae</taxon>
        <taxon>Clostridium</taxon>
    </lineage>
</organism>
<evidence type="ECO:0000313" key="1">
    <source>
        <dbReference type="EMBL" id="ADL52167.1"/>
    </source>
</evidence>
<dbReference type="KEGG" id="ccb:Clocel_2454"/>
<dbReference type="HOGENOM" id="CLU_2421732_0_0_9"/>
<name>D9SQ31_CLOC7</name>
<dbReference type="EMBL" id="CP002160">
    <property type="protein sequence ID" value="ADL52167.1"/>
    <property type="molecule type" value="Genomic_DNA"/>
</dbReference>
<evidence type="ECO:0000313" key="2">
    <source>
        <dbReference type="Proteomes" id="UP000002730"/>
    </source>
</evidence>
<dbReference type="AlphaFoldDB" id="D9SQ31"/>
<dbReference type="Proteomes" id="UP000002730">
    <property type="component" value="Chromosome"/>
</dbReference>
<gene>
    <name evidence="1" type="ordered locus">Clocel_2454</name>
</gene>